<organism evidence="2 3">
    <name type="scientific">Salvia divinorum</name>
    <name type="common">Maria pastora</name>
    <name type="synonym">Diviner's sage</name>
    <dbReference type="NCBI Taxonomy" id="28513"/>
    <lineage>
        <taxon>Eukaryota</taxon>
        <taxon>Viridiplantae</taxon>
        <taxon>Streptophyta</taxon>
        <taxon>Embryophyta</taxon>
        <taxon>Tracheophyta</taxon>
        <taxon>Spermatophyta</taxon>
        <taxon>Magnoliopsida</taxon>
        <taxon>eudicotyledons</taxon>
        <taxon>Gunneridae</taxon>
        <taxon>Pentapetalae</taxon>
        <taxon>asterids</taxon>
        <taxon>lamiids</taxon>
        <taxon>Lamiales</taxon>
        <taxon>Lamiaceae</taxon>
        <taxon>Nepetoideae</taxon>
        <taxon>Mentheae</taxon>
        <taxon>Salviinae</taxon>
        <taxon>Salvia</taxon>
        <taxon>Salvia subgen. Calosphace</taxon>
    </lineage>
</organism>
<keyword evidence="3" id="KW-1185">Reference proteome</keyword>
<proteinExistence type="predicted"/>
<evidence type="ECO:0000313" key="3">
    <source>
        <dbReference type="Proteomes" id="UP001567538"/>
    </source>
</evidence>
<name>A0ABD1I8B2_SALDI</name>
<comment type="caution">
    <text evidence="2">The sequence shown here is derived from an EMBL/GenBank/DDBJ whole genome shotgun (WGS) entry which is preliminary data.</text>
</comment>
<gene>
    <name evidence="2" type="ORF">AAHA92_06293</name>
</gene>
<evidence type="ECO:0000313" key="2">
    <source>
        <dbReference type="EMBL" id="KAL1563874.1"/>
    </source>
</evidence>
<feature type="compositionally biased region" description="Basic and acidic residues" evidence="1">
    <location>
        <begin position="32"/>
        <end position="53"/>
    </location>
</feature>
<dbReference type="Proteomes" id="UP001567538">
    <property type="component" value="Unassembled WGS sequence"/>
</dbReference>
<feature type="compositionally biased region" description="Low complexity" evidence="1">
    <location>
        <begin position="16"/>
        <end position="29"/>
    </location>
</feature>
<dbReference type="AlphaFoldDB" id="A0ABD1I8B2"/>
<evidence type="ECO:0000256" key="1">
    <source>
        <dbReference type="SAM" id="MobiDB-lite"/>
    </source>
</evidence>
<protein>
    <submittedName>
        <fullName evidence="2">Uncharacterized protein</fullName>
    </submittedName>
</protein>
<sequence length="72" mass="8035">MAKPLQIEATPCFPKSQSSVFGRRSSSSQHCDAAHDAPRRQTDRSRSETRHEGFPFQSASFEQAAHFQLTIG</sequence>
<reference evidence="2 3" key="1">
    <citation type="submission" date="2024-06" db="EMBL/GenBank/DDBJ databases">
        <title>A chromosome level genome sequence of Diviner's sage (Salvia divinorum).</title>
        <authorList>
            <person name="Ford S.A."/>
            <person name="Ro D.-K."/>
            <person name="Ness R.W."/>
            <person name="Phillips M.A."/>
        </authorList>
    </citation>
    <scope>NUCLEOTIDE SEQUENCE [LARGE SCALE GENOMIC DNA]</scope>
    <source>
        <strain evidence="2">SAF-2024a</strain>
        <tissue evidence="2">Leaf</tissue>
    </source>
</reference>
<feature type="region of interest" description="Disordered" evidence="1">
    <location>
        <begin position="1"/>
        <end position="58"/>
    </location>
</feature>
<dbReference type="EMBL" id="JBEAFC010000003">
    <property type="protein sequence ID" value="KAL1563874.1"/>
    <property type="molecule type" value="Genomic_DNA"/>
</dbReference>
<accession>A0ABD1I8B2</accession>